<evidence type="ECO:0000313" key="2">
    <source>
        <dbReference type="EMBL" id="CAH9079877.1"/>
    </source>
</evidence>
<evidence type="ECO:0000313" key="3">
    <source>
        <dbReference type="Proteomes" id="UP001152484"/>
    </source>
</evidence>
<organism evidence="2 3">
    <name type="scientific">Cuscuta europaea</name>
    <name type="common">European dodder</name>
    <dbReference type="NCBI Taxonomy" id="41803"/>
    <lineage>
        <taxon>Eukaryota</taxon>
        <taxon>Viridiplantae</taxon>
        <taxon>Streptophyta</taxon>
        <taxon>Embryophyta</taxon>
        <taxon>Tracheophyta</taxon>
        <taxon>Spermatophyta</taxon>
        <taxon>Magnoliopsida</taxon>
        <taxon>eudicotyledons</taxon>
        <taxon>Gunneridae</taxon>
        <taxon>Pentapetalae</taxon>
        <taxon>asterids</taxon>
        <taxon>lamiids</taxon>
        <taxon>Solanales</taxon>
        <taxon>Convolvulaceae</taxon>
        <taxon>Cuscuteae</taxon>
        <taxon>Cuscuta</taxon>
        <taxon>Cuscuta subgen. Cuscuta</taxon>
    </lineage>
</organism>
<gene>
    <name evidence="2" type="ORF">CEURO_LOCUS7283</name>
</gene>
<feature type="chain" id="PRO_5040133112" evidence="1">
    <location>
        <begin position="34"/>
        <end position="117"/>
    </location>
</feature>
<keyword evidence="3" id="KW-1185">Reference proteome</keyword>
<evidence type="ECO:0000256" key="1">
    <source>
        <dbReference type="SAM" id="SignalP"/>
    </source>
</evidence>
<dbReference type="Proteomes" id="UP001152484">
    <property type="component" value="Unassembled WGS sequence"/>
</dbReference>
<dbReference type="AlphaFoldDB" id="A0A9P0YWU7"/>
<feature type="signal peptide" evidence="1">
    <location>
        <begin position="1"/>
        <end position="33"/>
    </location>
</feature>
<reference evidence="2" key="1">
    <citation type="submission" date="2022-07" db="EMBL/GenBank/DDBJ databases">
        <authorList>
            <person name="Macas J."/>
            <person name="Novak P."/>
            <person name="Neumann P."/>
        </authorList>
    </citation>
    <scope>NUCLEOTIDE SEQUENCE</scope>
</reference>
<accession>A0A9P0YWU7</accession>
<comment type="caution">
    <text evidence="2">The sequence shown here is derived from an EMBL/GenBank/DDBJ whole genome shotgun (WGS) entry which is preliminary data.</text>
</comment>
<name>A0A9P0YWU7_CUSEU</name>
<dbReference type="EMBL" id="CAMAPE010000011">
    <property type="protein sequence ID" value="CAH9079877.1"/>
    <property type="molecule type" value="Genomic_DNA"/>
</dbReference>
<sequence>MFMSREMKMSNVSIYVILLLGLLLSGKIRLSLCDLTQCSKPEPNDECWKLILENNGGVPPFPDCCPEVRDLGFECLWFWVDHENASMEYKEFDDELIYFNTNETWYFCQEKPSLRNV</sequence>
<protein>
    <submittedName>
        <fullName evidence="2">Uncharacterized protein</fullName>
    </submittedName>
</protein>
<proteinExistence type="predicted"/>
<keyword evidence="1" id="KW-0732">Signal</keyword>